<gene>
    <name evidence="2" type="ORF">SCLAV_3059</name>
</gene>
<reference evidence="2 3" key="1">
    <citation type="journal article" date="2010" name="Genome Biol. Evol.">
        <title>The sequence of a 1.8-mb bacterial linear plasmid reveals a rich evolutionary reservoir of secondary metabolic pathways.</title>
        <authorList>
            <person name="Medema M.H."/>
            <person name="Trefzer A."/>
            <person name="Kovalchuk A."/>
            <person name="van den Berg M."/>
            <person name="Mueller U."/>
            <person name="Heijne W."/>
            <person name="Wu L."/>
            <person name="Alam M.T."/>
            <person name="Ronning C.M."/>
            <person name="Nierman W.C."/>
            <person name="Bovenberg R.A.L."/>
            <person name="Breitling R."/>
            <person name="Takano E."/>
        </authorList>
    </citation>
    <scope>NUCLEOTIDE SEQUENCE [LARGE SCALE GENOMIC DNA]</scope>
    <source>
        <strain evidence="3">ATCC 27064 / DSM 738 / JCM 4710 / NBRC 13307 / NCIMB 12785 / NRRL 3585 / VKM Ac-602</strain>
    </source>
</reference>
<name>E2PXP0_STRCL</name>
<organism evidence="2 3">
    <name type="scientific">Streptomyces clavuligerus</name>
    <dbReference type="NCBI Taxonomy" id="1901"/>
    <lineage>
        <taxon>Bacteria</taxon>
        <taxon>Bacillati</taxon>
        <taxon>Actinomycetota</taxon>
        <taxon>Actinomycetes</taxon>
        <taxon>Kitasatosporales</taxon>
        <taxon>Streptomycetaceae</taxon>
        <taxon>Streptomyces</taxon>
    </lineage>
</organism>
<accession>E2PXP0</accession>
<evidence type="ECO:0000313" key="3">
    <source>
        <dbReference type="Proteomes" id="UP000002357"/>
    </source>
</evidence>
<evidence type="ECO:0000313" key="2">
    <source>
        <dbReference type="EMBL" id="EFG08130.1"/>
    </source>
</evidence>
<sequence length="279" mass="30534">MRGKSFMIRTDSVNGVARRGGLGRAARLFAGWSGRRDGARGIPRLPLRADGEPLPTGPAETDQLLVTPYVTAVRMSARRSTEQMRAALIRRERARIAELRAESVRVVTQYDVRGEPLPAALARYGRWVGEWRVRTDVCRAHAQAVADRANQQLAWYWRSVLLEHEPLALLERRPVPEWLPGRVELDTTWRLPDVWLLDDDEWEGTATSRALRLLDGQGGAPGPRRPAPDARHGWDPGTAPGAPGPRAAPTAPSNTPAPSNTSNTPGTPDTGHAGGRTPS</sequence>
<dbReference type="eggNOG" id="ENOG5031E2J">
    <property type="taxonomic scope" value="Bacteria"/>
</dbReference>
<evidence type="ECO:0000256" key="1">
    <source>
        <dbReference type="SAM" id="MobiDB-lite"/>
    </source>
</evidence>
<feature type="region of interest" description="Disordered" evidence="1">
    <location>
        <begin position="211"/>
        <end position="279"/>
    </location>
</feature>
<dbReference type="KEGG" id="sclf:BB341_13295"/>
<keyword evidence="3" id="KW-1185">Reference proteome</keyword>
<proteinExistence type="predicted"/>
<dbReference type="EMBL" id="CM000913">
    <property type="protein sequence ID" value="EFG08130.1"/>
    <property type="molecule type" value="Genomic_DNA"/>
</dbReference>
<protein>
    <submittedName>
        <fullName evidence="2">Uncharacterized protein</fullName>
    </submittedName>
</protein>
<feature type="compositionally biased region" description="Low complexity" evidence="1">
    <location>
        <begin position="236"/>
        <end position="270"/>
    </location>
</feature>
<dbReference type="Proteomes" id="UP000002357">
    <property type="component" value="Chromosome"/>
</dbReference>
<dbReference type="AlphaFoldDB" id="E2PXP0"/>
<dbReference type="STRING" id="1901.BB341_13295"/>